<feature type="chain" id="PRO_5019232587" evidence="5">
    <location>
        <begin position="24"/>
        <end position="186"/>
    </location>
</feature>
<evidence type="ECO:0000313" key="8">
    <source>
        <dbReference type="Proteomes" id="UP000285523"/>
    </source>
</evidence>
<dbReference type="GO" id="GO:0009055">
    <property type="term" value="F:electron transfer activity"/>
    <property type="evidence" value="ECO:0007669"/>
    <property type="project" value="InterPro"/>
</dbReference>
<name>A0A418V1Q2_RHOPL</name>
<protein>
    <submittedName>
        <fullName evidence="7">Cytochrome c</fullName>
    </submittedName>
</protein>
<feature type="signal peptide" evidence="5">
    <location>
        <begin position="1"/>
        <end position="23"/>
    </location>
</feature>
<dbReference type="InterPro" id="IPR036909">
    <property type="entry name" value="Cyt_c-like_dom_sf"/>
</dbReference>
<dbReference type="RefSeq" id="WP_119858209.1">
    <property type="nucleotide sequence ID" value="NZ_QYYD01000021.1"/>
</dbReference>
<dbReference type="OrthoDB" id="9779283at2"/>
<dbReference type="Gene3D" id="1.10.760.10">
    <property type="entry name" value="Cytochrome c-like domain"/>
    <property type="match status" value="1"/>
</dbReference>
<evidence type="ECO:0000256" key="2">
    <source>
        <dbReference type="ARBA" id="ARBA00022723"/>
    </source>
</evidence>
<comment type="caution">
    <text evidence="7">The sequence shown here is derived from an EMBL/GenBank/DDBJ whole genome shotgun (WGS) entry which is preliminary data.</text>
</comment>
<evidence type="ECO:0000313" key="7">
    <source>
        <dbReference type="EMBL" id="RJF69801.1"/>
    </source>
</evidence>
<dbReference type="GO" id="GO:0020037">
    <property type="term" value="F:heme binding"/>
    <property type="evidence" value="ECO:0007669"/>
    <property type="project" value="InterPro"/>
</dbReference>
<keyword evidence="2 4" id="KW-0479">Metal-binding</keyword>
<reference evidence="7 8" key="1">
    <citation type="submission" date="2018-09" db="EMBL/GenBank/DDBJ databases">
        <title>Draft genome sequence of Rhodopseudomonas palustris 2.1.18.</title>
        <authorList>
            <person name="Robertson S.L."/>
            <person name="Meyer T.E."/>
            <person name="Kyndt J.A."/>
        </authorList>
    </citation>
    <scope>NUCLEOTIDE SEQUENCE [LARGE SCALE GENOMIC DNA]</scope>
    <source>
        <strain evidence="7 8">2.1.18</strain>
    </source>
</reference>
<dbReference type="InterPro" id="IPR051459">
    <property type="entry name" value="Cytochrome_c-type_DH"/>
</dbReference>
<proteinExistence type="predicted"/>
<dbReference type="GO" id="GO:0046872">
    <property type="term" value="F:metal ion binding"/>
    <property type="evidence" value="ECO:0007669"/>
    <property type="project" value="UniProtKB-KW"/>
</dbReference>
<feature type="domain" description="Cytochrome c" evidence="6">
    <location>
        <begin position="54"/>
        <end position="141"/>
    </location>
</feature>
<accession>A0A418V1Q2</accession>
<evidence type="ECO:0000256" key="3">
    <source>
        <dbReference type="ARBA" id="ARBA00023004"/>
    </source>
</evidence>
<sequence length="186" mass="19850">MSWPNSVALGIAAVLACSTIAGAGEFGRPATPEEIAAWNIDVSPDGSGLPPGKGDVAHGRQVFEDNCSACHGANGEGGFADRLVGGRGTLASDRPIKTVGSFWPYATTLFDYIRRAMPYPAPQTLSDDDTYAVVAYILHLNGIVPADAMLDRSSLPQVKIPNRDGFVPDREFRVITNSRQHQGRKP</sequence>
<keyword evidence="3 4" id="KW-0408">Iron</keyword>
<evidence type="ECO:0000256" key="1">
    <source>
        <dbReference type="ARBA" id="ARBA00022617"/>
    </source>
</evidence>
<evidence type="ECO:0000259" key="6">
    <source>
        <dbReference type="PROSITE" id="PS51007"/>
    </source>
</evidence>
<evidence type="ECO:0000256" key="4">
    <source>
        <dbReference type="PROSITE-ProRule" id="PRU00433"/>
    </source>
</evidence>
<dbReference type="EMBL" id="QYYD01000021">
    <property type="protein sequence ID" value="RJF69801.1"/>
    <property type="molecule type" value="Genomic_DNA"/>
</dbReference>
<organism evidence="7 8">
    <name type="scientific">Rhodopseudomonas palustris</name>
    <dbReference type="NCBI Taxonomy" id="1076"/>
    <lineage>
        <taxon>Bacteria</taxon>
        <taxon>Pseudomonadati</taxon>
        <taxon>Pseudomonadota</taxon>
        <taxon>Alphaproteobacteria</taxon>
        <taxon>Hyphomicrobiales</taxon>
        <taxon>Nitrobacteraceae</taxon>
        <taxon>Rhodopseudomonas</taxon>
    </lineage>
</organism>
<dbReference type="InterPro" id="IPR009056">
    <property type="entry name" value="Cyt_c-like_dom"/>
</dbReference>
<dbReference type="PANTHER" id="PTHR35008:SF8">
    <property type="entry name" value="ALCOHOL DEHYDROGENASE CYTOCHROME C SUBUNIT"/>
    <property type="match status" value="1"/>
</dbReference>
<dbReference type="AlphaFoldDB" id="A0A418V1Q2"/>
<gene>
    <name evidence="7" type="ORF">D4Q52_19350</name>
</gene>
<keyword evidence="5" id="KW-0732">Signal</keyword>
<dbReference type="PROSITE" id="PS51007">
    <property type="entry name" value="CYTC"/>
    <property type="match status" value="1"/>
</dbReference>
<evidence type="ECO:0000256" key="5">
    <source>
        <dbReference type="SAM" id="SignalP"/>
    </source>
</evidence>
<dbReference type="SUPFAM" id="SSF46626">
    <property type="entry name" value="Cytochrome c"/>
    <property type="match status" value="1"/>
</dbReference>
<keyword evidence="1 4" id="KW-0349">Heme</keyword>
<dbReference type="Pfam" id="PF00034">
    <property type="entry name" value="Cytochrom_C"/>
    <property type="match status" value="1"/>
</dbReference>
<dbReference type="Proteomes" id="UP000285523">
    <property type="component" value="Unassembled WGS sequence"/>
</dbReference>
<dbReference type="PANTHER" id="PTHR35008">
    <property type="entry name" value="BLL4482 PROTEIN-RELATED"/>
    <property type="match status" value="1"/>
</dbReference>